<dbReference type="Proteomes" id="UP000008693">
    <property type="component" value="Chromosome"/>
</dbReference>
<evidence type="ECO:0000313" key="2">
    <source>
        <dbReference type="EMBL" id="ADB09266.1"/>
    </source>
</evidence>
<keyword evidence="3" id="KW-1185">Reference proteome</keyword>
<dbReference type="Pfam" id="PF25309">
    <property type="entry name" value="ELLD"/>
    <property type="match status" value="2"/>
</dbReference>
<feature type="domain" description="Endolysin-like" evidence="1">
    <location>
        <begin position="104"/>
        <end position="158"/>
    </location>
</feature>
<organism evidence="2 3">
    <name type="scientific">Bifidobacterium dentium (strain ATCC 27534 / DSM 20436 / JCM 1195 / Bd1)</name>
    <dbReference type="NCBI Taxonomy" id="401473"/>
    <lineage>
        <taxon>Bacteria</taxon>
        <taxon>Bacillati</taxon>
        <taxon>Actinomycetota</taxon>
        <taxon>Actinomycetes</taxon>
        <taxon>Bifidobacteriales</taxon>
        <taxon>Bifidobacteriaceae</taxon>
        <taxon>Bifidobacterium</taxon>
    </lineage>
</organism>
<dbReference type="EMBL" id="CP001750">
    <property type="protein sequence ID" value="ADB09266.1"/>
    <property type="molecule type" value="Genomic_DNA"/>
</dbReference>
<evidence type="ECO:0000313" key="3">
    <source>
        <dbReference type="Proteomes" id="UP000008693"/>
    </source>
</evidence>
<dbReference type="InterPro" id="IPR038765">
    <property type="entry name" value="Papain-like_cys_pep_sf"/>
</dbReference>
<sequence>MADLNTLCARMRYWCQTANMGYSQTDRWHFDPAGGNCDCSSLVIHCLQEAGFDTGSAGYTGDLSRNLTSRGWTRLPADGHPMAGDILLNDADHVAVYLGDGLLAQASISETGGITGTAGDQTNGETNVSPYYDYPWDCYLRYEGETMPTAQEIAEAVWDFEQNGVKCRDRLQGTDEAANAAAERVWTFLIQGVQARDRLYGLDNIQTPQLAATVAAQSAALETLAKSVGTDPDTIAASVEQAVKARLATLRITVEGDQS</sequence>
<dbReference type="AlphaFoldDB" id="D2Q8Y0"/>
<gene>
    <name evidence="2" type="ordered locus">BDP_0599</name>
</gene>
<dbReference type="HOGENOM" id="CLU_1072251_0_0_11"/>
<proteinExistence type="predicted"/>
<accession>D2Q8Y0</accession>
<name>D2Q8Y0_BIFDB</name>
<dbReference type="eggNOG" id="COG0791">
    <property type="taxonomic scope" value="Bacteria"/>
</dbReference>
<protein>
    <recommendedName>
        <fullName evidence="1">Endolysin-like domain-containing protein</fullName>
    </recommendedName>
</protein>
<dbReference type="STRING" id="401473.BDP_0599"/>
<feature type="domain" description="Endolysin-like" evidence="1">
    <location>
        <begin position="10"/>
        <end position="101"/>
    </location>
</feature>
<dbReference type="Gene3D" id="3.90.1720.10">
    <property type="entry name" value="endopeptidase domain like (from Nostoc punctiforme)"/>
    <property type="match status" value="1"/>
</dbReference>
<dbReference type="SUPFAM" id="SSF54001">
    <property type="entry name" value="Cysteine proteinases"/>
    <property type="match status" value="1"/>
</dbReference>
<dbReference type="InterPro" id="IPR057370">
    <property type="entry name" value="ELLD"/>
</dbReference>
<evidence type="ECO:0000259" key="1">
    <source>
        <dbReference type="Pfam" id="PF25309"/>
    </source>
</evidence>
<reference evidence="2 3" key="1">
    <citation type="journal article" date="2009" name="PLoS Genet.">
        <title>The Bifidobacterium dentium Bd1 genome sequence reflects its genetic adaptation to the human oral cavity.</title>
        <authorList>
            <person name="Ventura M."/>
            <person name="Turroni F."/>
            <person name="Zomer A."/>
            <person name="Foroni E."/>
            <person name="Giubellini V."/>
            <person name="Bottacini F."/>
            <person name="Canchaya C."/>
            <person name="Claesson M.J."/>
            <person name="He F."/>
            <person name="Mantzourani M."/>
            <person name="Mulas L."/>
            <person name="Ferrarini A."/>
            <person name="Gao B."/>
            <person name="Delledonne M."/>
            <person name="Henrissat B."/>
            <person name="Coutinho P."/>
            <person name="Oggioni M."/>
            <person name="Gupta R.S."/>
            <person name="Zhang Z."/>
            <person name="Beighton D."/>
            <person name="Fitzgerald G.F."/>
            <person name="O'Toole P.W."/>
            <person name="van Sinderen D."/>
        </authorList>
    </citation>
    <scope>NUCLEOTIDE SEQUENCE [LARGE SCALE GENOMIC DNA]</scope>
    <source>
        <strain evidence="3">ATCC 27534 / DSM 20436 / JCM 1195 / Bd1</strain>
    </source>
</reference>
<dbReference type="KEGG" id="bde:BDP_0599"/>